<dbReference type="PATRIC" id="fig|134601.6.peg.4245"/>
<dbReference type="Pfam" id="PF04456">
    <property type="entry name" value="DUF503"/>
    <property type="match status" value="1"/>
</dbReference>
<reference evidence="1 2" key="1">
    <citation type="submission" date="2015-07" db="EMBL/GenBank/DDBJ databases">
        <title>Complete genome sequence of Mycobacterium goodii X7B, a facultative thermophilic biodesulfurizing bacterium.</title>
        <authorList>
            <person name="Yu B."/>
            <person name="Li F."/>
            <person name="Xu P."/>
        </authorList>
    </citation>
    <scope>NUCLEOTIDE SEQUENCE [LARGE SCALE GENOMIC DNA]</scope>
    <source>
        <strain evidence="1 2">X7B</strain>
    </source>
</reference>
<dbReference type="PANTHER" id="PTHR36441:SF1">
    <property type="entry name" value="DUF503 DOMAIN-CONTAINING PROTEIN"/>
    <property type="match status" value="1"/>
</dbReference>
<evidence type="ECO:0000313" key="2">
    <source>
        <dbReference type="Proteomes" id="UP000062255"/>
    </source>
</evidence>
<dbReference type="InterPro" id="IPR007546">
    <property type="entry name" value="DUF503"/>
</dbReference>
<dbReference type="Proteomes" id="UP000062255">
    <property type="component" value="Chromosome"/>
</dbReference>
<protein>
    <recommendedName>
        <fullName evidence="3">DUF503 domain-containing protein</fullName>
    </recommendedName>
</protein>
<accession>A0A0K0X939</accession>
<proteinExistence type="predicted"/>
<dbReference type="EMBL" id="CP012150">
    <property type="protein sequence ID" value="AKS33877.1"/>
    <property type="molecule type" value="Genomic_DNA"/>
</dbReference>
<dbReference type="Gene3D" id="3.30.70.1120">
    <property type="entry name" value="TT1725-like"/>
    <property type="match status" value="1"/>
</dbReference>
<dbReference type="STRING" id="134601.AFA91_20535"/>
<dbReference type="AlphaFoldDB" id="A0A0K0X939"/>
<dbReference type="RefSeq" id="WP_049746327.1">
    <property type="nucleotide sequence ID" value="NZ_CP012150.1"/>
</dbReference>
<dbReference type="InterPro" id="IPR036746">
    <property type="entry name" value="TT1725-like_sf"/>
</dbReference>
<dbReference type="PANTHER" id="PTHR36441">
    <property type="entry name" value="HYPOTHETICAL CYTOSOLIC PROTEIN"/>
    <property type="match status" value="1"/>
</dbReference>
<dbReference type="KEGG" id="mgo:AFA91_20535"/>
<dbReference type="SUPFAM" id="SSF103007">
    <property type="entry name" value="Hypothetical protein TT1725"/>
    <property type="match status" value="1"/>
</dbReference>
<gene>
    <name evidence="1" type="ORF">AFA91_20535</name>
</gene>
<dbReference type="OrthoDB" id="9809023at2"/>
<evidence type="ECO:0000313" key="1">
    <source>
        <dbReference type="EMBL" id="AKS33877.1"/>
    </source>
</evidence>
<sequence>MWIGWLECDLLLGDVRSLKEKRSVIRPVIAELRRKLVVSAAETGMQNLHRRTGIGVAVVAADRAHVVELLDAAERMVAAHPELELLSTRRGLHRSDD</sequence>
<organism evidence="1 2">
    <name type="scientific">Mycolicibacterium goodii</name>
    <name type="common">Mycobacterium goodii</name>
    <dbReference type="NCBI Taxonomy" id="134601"/>
    <lineage>
        <taxon>Bacteria</taxon>
        <taxon>Bacillati</taxon>
        <taxon>Actinomycetota</taxon>
        <taxon>Actinomycetes</taxon>
        <taxon>Mycobacteriales</taxon>
        <taxon>Mycobacteriaceae</taxon>
        <taxon>Mycolicibacterium</taxon>
    </lineage>
</organism>
<evidence type="ECO:0008006" key="3">
    <source>
        <dbReference type="Google" id="ProtNLM"/>
    </source>
</evidence>
<name>A0A0K0X939_MYCGD</name>